<dbReference type="STRING" id="112413.SAMN05421854_102216"/>
<organism evidence="3 4">
    <name type="scientific">Amycolatopsis rubida</name>
    <dbReference type="NCBI Taxonomy" id="112413"/>
    <lineage>
        <taxon>Bacteria</taxon>
        <taxon>Bacillati</taxon>
        <taxon>Actinomycetota</taxon>
        <taxon>Actinomycetes</taxon>
        <taxon>Pseudonocardiales</taxon>
        <taxon>Pseudonocardiaceae</taxon>
        <taxon>Amycolatopsis</taxon>
    </lineage>
</organism>
<dbReference type="SMART" id="SM00347">
    <property type="entry name" value="HTH_MARR"/>
    <property type="match status" value="1"/>
</dbReference>
<feature type="domain" description="HTH marR-type" evidence="1">
    <location>
        <begin position="4"/>
        <end position="137"/>
    </location>
</feature>
<dbReference type="AlphaFoldDB" id="A0A1I5I1N7"/>
<dbReference type="Proteomes" id="UP000199137">
    <property type="component" value="Unassembled WGS sequence"/>
</dbReference>
<dbReference type="GO" id="GO:0003700">
    <property type="term" value="F:DNA-binding transcription factor activity"/>
    <property type="evidence" value="ECO:0007669"/>
    <property type="project" value="InterPro"/>
</dbReference>
<dbReference type="InterPro" id="IPR052526">
    <property type="entry name" value="HTH-type_Bedaq_tolerance"/>
</dbReference>
<dbReference type="PANTHER" id="PTHR39515">
    <property type="entry name" value="CONSERVED PROTEIN"/>
    <property type="match status" value="1"/>
</dbReference>
<proteinExistence type="predicted"/>
<keyword evidence="5" id="KW-1185">Reference proteome</keyword>
<evidence type="ECO:0000259" key="1">
    <source>
        <dbReference type="PROSITE" id="PS50995"/>
    </source>
</evidence>
<name>A0A1I5I1N7_9PSEU</name>
<dbReference type="Gene3D" id="1.10.10.10">
    <property type="entry name" value="Winged helix-like DNA-binding domain superfamily/Winged helix DNA-binding domain"/>
    <property type="match status" value="1"/>
</dbReference>
<dbReference type="OrthoDB" id="3215377at2"/>
<reference evidence="3 4" key="1">
    <citation type="submission" date="2016-10" db="EMBL/GenBank/DDBJ databases">
        <authorList>
            <person name="de Groot N.N."/>
        </authorList>
    </citation>
    <scope>NUCLEOTIDE SEQUENCE [LARGE SCALE GENOMIC DNA]</scope>
    <source>
        <strain evidence="3 4">DSM 44637</strain>
    </source>
</reference>
<protein>
    <submittedName>
        <fullName evidence="3">DNA-binding transcriptional regulator, MarR family</fullName>
    </submittedName>
    <submittedName>
        <fullName evidence="2">MarR family transcriptional regulator</fullName>
    </submittedName>
</protein>
<dbReference type="EMBL" id="JAAGNC010000194">
    <property type="protein sequence ID" value="NEC61495.1"/>
    <property type="molecule type" value="Genomic_DNA"/>
</dbReference>
<dbReference type="Proteomes" id="UP000470404">
    <property type="component" value="Unassembled WGS sequence"/>
</dbReference>
<dbReference type="PANTHER" id="PTHR39515:SF2">
    <property type="entry name" value="HTH-TYPE TRANSCRIPTIONAL REGULATOR RV0880"/>
    <property type="match status" value="1"/>
</dbReference>
<reference evidence="2 5" key="2">
    <citation type="submission" date="2020-01" db="EMBL/GenBank/DDBJ databases">
        <title>Insect and environment-associated Actinomycetes.</title>
        <authorList>
            <person name="Currrie C."/>
            <person name="Chevrette M."/>
            <person name="Carlson C."/>
            <person name="Stubbendieck R."/>
            <person name="Wendt-Pienkowski E."/>
        </authorList>
    </citation>
    <scope>NUCLEOTIDE SEQUENCE [LARGE SCALE GENOMIC DNA]</scope>
    <source>
        <strain evidence="2 5">SID8386</strain>
    </source>
</reference>
<evidence type="ECO:0000313" key="4">
    <source>
        <dbReference type="Proteomes" id="UP000199137"/>
    </source>
</evidence>
<dbReference type="RefSeq" id="WP_067580624.1">
    <property type="nucleotide sequence ID" value="NZ_FOWC01000002.1"/>
</dbReference>
<dbReference type="InterPro" id="IPR036390">
    <property type="entry name" value="WH_DNA-bd_sf"/>
</dbReference>
<evidence type="ECO:0000313" key="5">
    <source>
        <dbReference type="Proteomes" id="UP000470404"/>
    </source>
</evidence>
<dbReference type="PROSITE" id="PS50995">
    <property type="entry name" value="HTH_MARR_2"/>
    <property type="match status" value="1"/>
</dbReference>
<dbReference type="InterPro" id="IPR000835">
    <property type="entry name" value="HTH_MarR-typ"/>
</dbReference>
<keyword evidence="3" id="KW-0238">DNA-binding</keyword>
<dbReference type="InterPro" id="IPR036388">
    <property type="entry name" value="WH-like_DNA-bd_sf"/>
</dbReference>
<dbReference type="SUPFAM" id="SSF46785">
    <property type="entry name" value="Winged helix' DNA-binding domain"/>
    <property type="match status" value="1"/>
</dbReference>
<dbReference type="EMBL" id="FOWC01000002">
    <property type="protein sequence ID" value="SFO54453.1"/>
    <property type="molecule type" value="Genomic_DNA"/>
</dbReference>
<accession>A0A1I5I1N7</accession>
<sequence>MSAPDELAATLYGAVSLIARRLRQSQVAAELSLPERSALSRLDRDGPATTAALARAEQITPQAMSTTISGLSVRGFVTRDADPADGRQMIVSLTPEGSEVLRARRDARMRQFAASLSSGFSPEELAVLKEAAPLLERLGQTF</sequence>
<gene>
    <name evidence="2" type="ORF">G3I59_39345</name>
    <name evidence="3" type="ORF">SAMN05421854_102216</name>
</gene>
<evidence type="ECO:0000313" key="3">
    <source>
        <dbReference type="EMBL" id="SFO54453.1"/>
    </source>
</evidence>
<evidence type="ECO:0000313" key="2">
    <source>
        <dbReference type="EMBL" id="NEC61495.1"/>
    </source>
</evidence>
<dbReference type="Pfam" id="PF01047">
    <property type="entry name" value="MarR"/>
    <property type="match status" value="1"/>
</dbReference>
<dbReference type="GO" id="GO:0003677">
    <property type="term" value="F:DNA binding"/>
    <property type="evidence" value="ECO:0007669"/>
    <property type="project" value="UniProtKB-KW"/>
</dbReference>